<dbReference type="Gene3D" id="3.40.710.10">
    <property type="entry name" value="DD-peptidase/beta-lactamase superfamily"/>
    <property type="match status" value="1"/>
</dbReference>
<accession>A0ABY6Q1A7</accession>
<dbReference type="PANTHER" id="PTHR46825">
    <property type="entry name" value="D-ALANYL-D-ALANINE-CARBOXYPEPTIDASE/ENDOPEPTIDASE AMPH"/>
    <property type="match status" value="1"/>
</dbReference>
<sequence>MSLTPPEKDRPELQKIIDGMIDSGFTGVAIRVHDERDPWSGSAGLCKLDETAKPPTDGHIRIGSNTKTFAATTALLLVAEGTIDLDTPAADYLPDLPLDRRITVRMLLQHTSGIFNFTGEYYEDGTFAPGIAATTAGREWVDNRFHTYRPEELVRLSLSKPARFEPGTDWSYSNTNYVLIRLLIEGVTGNSLADEMERLILQPLGLTGTSLPETETGLAEPHAHGYYRYEEEGGQETTVDVTRQNPSWISTGGDMISTTHDLHTFISALTGGKLLSAPLLAEMFRPHPKAGYGLGVFVQDIGPDGGKVITHNGGMAGHAALMYSTPDGTRTLTAALNYVDDASMSMAQAFQQATQALVQEVFGDSEAAAATTSPAPADV</sequence>
<protein>
    <submittedName>
        <fullName evidence="2">Beta-lactamase family protein</fullName>
    </submittedName>
</protein>
<dbReference type="Proteomes" id="UP001164963">
    <property type="component" value="Chromosome"/>
</dbReference>
<dbReference type="EMBL" id="CP098740">
    <property type="protein sequence ID" value="UZK57953.1"/>
    <property type="molecule type" value="Genomic_DNA"/>
</dbReference>
<dbReference type="PANTHER" id="PTHR46825:SF7">
    <property type="entry name" value="D-ALANYL-D-ALANINE CARBOXYPEPTIDASE"/>
    <property type="match status" value="1"/>
</dbReference>
<evidence type="ECO:0000259" key="1">
    <source>
        <dbReference type="Pfam" id="PF00144"/>
    </source>
</evidence>
<organism evidence="2 3">
    <name type="scientific">Streptomyces drozdowiczii</name>
    <dbReference type="NCBI Taxonomy" id="202862"/>
    <lineage>
        <taxon>Bacteria</taxon>
        <taxon>Bacillati</taxon>
        <taxon>Actinomycetota</taxon>
        <taxon>Actinomycetes</taxon>
        <taxon>Kitasatosporales</taxon>
        <taxon>Streptomycetaceae</taxon>
        <taxon>Streptomyces</taxon>
    </lineage>
</organism>
<proteinExistence type="predicted"/>
<dbReference type="InterPro" id="IPR050491">
    <property type="entry name" value="AmpC-like"/>
</dbReference>
<reference evidence="2" key="1">
    <citation type="journal article" date="2022" name="Front. Microbiol.">
        <title>Mirubactin C rescues the lethal effect of cell wall biosynthesis mutations in Bacillus subtilis.</title>
        <authorList>
            <person name="Kepplinger B."/>
            <person name="Wen X."/>
            <person name="Tyler A.R."/>
            <person name="Kim B.Y."/>
            <person name="Brown J."/>
            <person name="Banks P."/>
            <person name="Dashti Y."/>
            <person name="Mackenzie E.S."/>
            <person name="Wills C."/>
            <person name="Kawai Y."/>
            <person name="Waldron K.J."/>
            <person name="Allenby N.E.E."/>
            <person name="Wu L.J."/>
            <person name="Hall M.J."/>
            <person name="Errington J."/>
        </authorList>
    </citation>
    <scope>NUCLEOTIDE SEQUENCE</scope>
    <source>
        <strain evidence="2">MDA8-470</strain>
    </source>
</reference>
<name>A0ABY6Q1A7_9ACTN</name>
<evidence type="ECO:0000313" key="3">
    <source>
        <dbReference type="Proteomes" id="UP001164963"/>
    </source>
</evidence>
<dbReference type="InterPro" id="IPR012338">
    <property type="entry name" value="Beta-lactam/transpept-like"/>
</dbReference>
<dbReference type="InterPro" id="IPR001466">
    <property type="entry name" value="Beta-lactam-related"/>
</dbReference>
<keyword evidence="3" id="KW-1185">Reference proteome</keyword>
<dbReference type="SUPFAM" id="SSF56601">
    <property type="entry name" value="beta-lactamase/transpeptidase-like"/>
    <property type="match status" value="1"/>
</dbReference>
<evidence type="ECO:0000313" key="2">
    <source>
        <dbReference type="EMBL" id="UZK57953.1"/>
    </source>
</evidence>
<dbReference type="Pfam" id="PF00144">
    <property type="entry name" value="Beta-lactamase"/>
    <property type="match status" value="1"/>
</dbReference>
<gene>
    <name evidence="2" type="ORF">NEH16_31135</name>
</gene>
<feature type="domain" description="Beta-lactamase-related" evidence="1">
    <location>
        <begin position="16"/>
        <end position="339"/>
    </location>
</feature>
<dbReference type="RefSeq" id="WP_265546461.1">
    <property type="nucleotide sequence ID" value="NZ_CP098740.1"/>
</dbReference>